<dbReference type="Proteomes" id="UP000236895">
    <property type="component" value="Unassembled WGS sequence"/>
</dbReference>
<dbReference type="EMBL" id="PKRU02000038">
    <property type="protein sequence ID" value="RPD36742.1"/>
    <property type="molecule type" value="Genomic_DNA"/>
</dbReference>
<dbReference type="AlphaFoldDB" id="A0A3R7RJ17"/>
<gene>
    <name evidence="1" type="ORF">C0030_006145</name>
</gene>
<organism evidence="1 2">
    <name type="scientific">Candidatus Liberibacter solanacearum</name>
    <dbReference type="NCBI Taxonomy" id="556287"/>
    <lineage>
        <taxon>Bacteria</taxon>
        <taxon>Pseudomonadati</taxon>
        <taxon>Pseudomonadota</taxon>
        <taxon>Alphaproteobacteria</taxon>
        <taxon>Hyphomicrobiales</taxon>
        <taxon>Rhizobiaceae</taxon>
        <taxon>Liberibacter</taxon>
    </lineage>
</organism>
<accession>A0A3R7RJ17</accession>
<name>A0A3R7RJ17_9HYPH</name>
<evidence type="ECO:0000313" key="1">
    <source>
        <dbReference type="EMBL" id="RPD36742.1"/>
    </source>
</evidence>
<protein>
    <submittedName>
        <fullName evidence="1">Uncharacterized protein</fullName>
    </submittedName>
</protein>
<evidence type="ECO:0000313" key="2">
    <source>
        <dbReference type="Proteomes" id="UP000236895"/>
    </source>
</evidence>
<sequence>MTTFKIQTRTFDTKKGMSTEVRSDGIVGDDVRLTIKASVNGTLSPEREEVFNYLLTRYSLRMLYDEEFKDVSKS</sequence>
<reference evidence="1 2" key="1">
    <citation type="submission" date="2018-11" db="EMBL/GenBank/DDBJ databases">
        <title>Genome Analysis of Haplotype D of Candidatus Liberibacter Solanacearum.</title>
        <authorList>
            <person name="Katsir L."/>
            <person name="Ruan Z."/>
            <person name="Santos Garcia D."/>
            <person name="Piasezky A."/>
            <person name="Jiang J."/>
            <person name="Sela N."/>
            <person name="Freilich S."/>
            <person name="Bahar O."/>
        </authorList>
    </citation>
    <scope>NUCLEOTIDE SEQUENCE [LARGE SCALE GENOMIC DNA]</scope>
    <source>
        <strain evidence="2">haplotype D1</strain>
    </source>
</reference>
<proteinExistence type="predicted"/>
<comment type="caution">
    <text evidence="1">The sequence shown here is derived from an EMBL/GenBank/DDBJ whole genome shotgun (WGS) entry which is preliminary data.</text>
</comment>